<dbReference type="Proteomes" id="UP000266206">
    <property type="component" value="Unassembled WGS sequence"/>
</dbReference>
<dbReference type="PANTHER" id="PTHR32196:SF72">
    <property type="entry name" value="RIBOSE IMPORT PERMEASE PROTEIN RBSC"/>
    <property type="match status" value="1"/>
</dbReference>
<dbReference type="GO" id="GO:0005886">
    <property type="term" value="C:plasma membrane"/>
    <property type="evidence" value="ECO:0007669"/>
    <property type="project" value="UniProtKB-SubCell"/>
</dbReference>
<dbReference type="RefSeq" id="WP_119515746.1">
    <property type="nucleotide sequence ID" value="NZ_NQYH01000003.1"/>
</dbReference>
<dbReference type="PANTHER" id="PTHR32196">
    <property type="entry name" value="ABC TRANSPORTER PERMEASE PROTEIN YPHD-RELATED-RELATED"/>
    <property type="match status" value="1"/>
</dbReference>
<keyword evidence="3 6" id="KW-0812">Transmembrane</keyword>
<comment type="caution">
    <text evidence="7">The sequence shown here is derived from an EMBL/GenBank/DDBJ whole genome shotgun (WGS) entry which is preliminary data.</text>
</comment>
<keyword evidence="4 6" id="KW-1133">Transmembrane helix</keyword>
<evidence type="ECO:0000256" key="1">
    <source>
        <dbReference type="ARBA" id="ARBA00004651"/>
    </source>
</evidence>
<dbReference type="InterPro" id="IPR001851">
    <property type="entry name" value="ABC_transp_permease"/>
</dbReference>
<dbReference type="Pfam" id="PF02653">
    <property type="entry name" value="BPD_transp_2"/>
    <property type="match status" value="1"/>
</dbReference>
<evidence type="ECO:0000313" key="8">
    <source>
        <dbReference type="Proteomes" id="UP000266206"/>
    </source>
</evidence>
<proteinExistence type="predicted"/>
<feature type="transmembrane region" description="Helical" evidence="6">
    <location>
        <begin position="142"/>
        <end position="162"/>
    </location>
</feature>
<feature type="transmembrane region" description="Helical" evidence="6">
    <location>
        <begin position="234"/>
        <end position="255"/>
    </location>
</feature>
<reference evidence="7 8" key="1">
    <citation type="submission" date="2017-08" db="EMBL/GenBank/DDBJ databases">
        <title>Pusillimonas indicus sp. nov., a member of the family Alcaligenaceae isolated from surface seawater.</title>
        <authorList>
            <person name="Li J."/>
        </authorList>
    </citation>
    <scope>NUCLEOTIDE SEQUENCE [LARGE SCALE GENOMIC DNA]</scope>
    <source>
        <strain evidence="7 8">L52-1-41</strain>
    </source>
</reference>
<keyword evidence="2" id="KW-1003">Cell membrane</keyword>
<accession>A0A3A1YW24</accession>
<dbReference type="CDD" id="cd06579">
    <property type="entry name" value="TM_PBP1_transp_AraH_like"/>
    <property type="match status" value="1"/>
</dbReference>
<dbReference type="EMBL" id="NQYH01000003">
    <property type="protein sequence ID" value="RIY41479.1"/>
    <property type="molecule type" value="Genomic_DNA"/>
</dbReference>
<comment type="subcellular location">
    <subcellularLocation>
        <location evidence="1">Cell membrane</location>
        <topology evidence="1">Multi-pass membrane protein</topology>
    </subcellularLocation>
</comment>
<organism evidence="7 8">
    <name type="scientific">Neopusillimonas maritima</name>
    <dbReference type="NCBI Taxonomy" id="2026239"/>
    <lineage>
        <taxon>Bacteria</taxon>
        <taxon>Pseudomonadati</taxon>
        <taxon>Pseudomonadota</taxon>
        <taxon>Betaproteobacteria</taxon>
        <taxon>Burkholderiales</taxon>
        <taxon>Alcaligenaceae</taxon>
        <taxon>Neopusillimonas</taxon>
    </lineage>
</organism>
<dbReference type="AlphaFoldDB" id="A0A3A1YW24"/>
<gene>
    <name evidence="7" type="ORF">CJP73_05740</name>
</gene>
<feature type="transmembrane region" description="Helical" evidence="6">
    <location>
        <begin position="108"/>
        <end position="130"/>
    </location>
</feature>
<evidence type="ECO:0000256" key="3">
    <source>
        <dbReference type="ARBA" id="ARBA00022692"/>
    </source>
</evidence>
<protein>
    <submittedName>
        <fullName evidence="7">ABC transporter permease</fullName>
    </submittedName>
</protein>
<sequence length="340" mass="35533">MSGVSTQTQVAPASQGVSWRSIAASIGMMPLLLLALIVLFGFLEPRFVSEANLFNLTRQSTYLIIVCVAQFLILITGGIDLSVGSNVALVSVVTATVMKYMLGIDPEAVSWAVTVAIVSGVLTGAGVGLFNGLGVALFRVTPFVMTLGSLSIASGLALYISGGYSISGLPEQFGNVLAYDSVYGIPVPILYAAVIVVLTYVLLSWTRFGRYFYAIGSNFKAARLSGVRTSLNQVFAYVVAGTIVGIGGVLLTARTESGEATLGGTDLILNSIAACLIAGVSLTGGRGLLRNVVMGAIFITALSNGMNLLRVNSYLQTIIIGAVLVIAIAVDQMRDSNRNR</sequence>
<dbReference type="GO" id="GO:0022857">
    <property type="term" value="F:transmembrane transporter activity"/>
    <property type="evidence" value="ECO:0007669"/>
    <property type="project" value="InterPro"/>
</dbReference>
<feature type="transmembrane region" description="Helical" evidence="6">
    <location>
        <begin position="314"/>
        <end position="330"/>
    </location>
</feature>
<evidence type="ECO:0000256" key="4">
    <source>
        <dbReference type="ARBA" id="ARBA00022989"/>
    </source>
</evidence>
<evidence type="ECO:0000256" key="6">
    <source>
        <dbReference type="SAM" id="Phobius"/>
    </source>
</evidence>
<name>A0A3A1YW24_9BURK</name>
<feature type="transmembrane region" description="Helical" evidence="6">
    <location>
        <begin position="21"/>
        <end position="42"/>
    </location>
</feature>
<evidence type="ECO:0000256" key="2">
    <source>
        <dbReference type="ARBA" id="ARBA00022475"/>
    </source>
</evidence>
<dbReference type="OrthoDB" id="9799990at2"/>
<evidence type="ECO:0000256" key="5">
    <source>
        <dbReference type="ARBA" id="ARBA00023136"/>
    </source>
</evidence>
<keyword evidence="5 6" id="KW-0472">Membrane</keyword>
<evidence type="ECO:0000313" key="7">
    <source>
        <dbReference type="EMBL" id="RIY41479.1"/>
    </source>
</evidence>
<feature type="transmembrane region" description="Helical" evidence="6">
    <location>
        <begin position="62"/>
        <end position="79"/>
    </location>
</feature>
<feature type="transmembrane region" description="Helical" evidence="6">
    <location>
        <begin position="267"/>
        <end position="285"/>
    </location>
</feature>
<feature type="transmembrane region" description="Helical" evidence="6">
    <location>
        <begin position="182"/>
        <end position="203"/>
    </location>
</feature>